<protein>
    <submittedName>
        <fullName evidence="2">Uncharacterized protein</fullName>
    </submittedName>
</protein>
<keyword evidence="1" id="KW-0472">Membrane</keyword>
<sequence length="94" mass="10885">MVLARGRRINRERQAVYFDLIFGAISSIISLSAIIYVTILNRITVNGWAIAGFTFWLAYFLVSVLMISYGIYTHFKEKVFDETKYKKDIRAPIV</sequence>
<evidence type="ECO:0000313" key="2">
    <source>
        <dbReference type="EMBL" id="KKM74093.1"/>
    </source>
</evidence>
<organism evidence="2">
    <name type="scientific">marine sediment metagenome</name>
    <dbReference type="NCBI Taxonomy" id="412755"/>
    <lineage>
        <taxon>unclassified sequences</taxon>
        <taxon>metagenomes</taxon>
        <taxon>ecological metagenomes</taxon>
    </lineage>
</organism>
<keyword evidence="1" id="KW-0812">Transmembrane</keyword>
<feature type="transmembrane region" description="Helical" evidence="1">
    <location>
        <begin position="45"/>
        <end position="72"/>
    </location>
</feature>
<reference evidence="2" key="1">
    <citation type="journal article" date="2015" name="Nature">
        <title>Complex archaea that bridge the gap between prokaryotes and eukaryotes.</title>
        <authorList>
            <person name="Spang A."/>
            <person name="Saw J.H."/>
            <person name="Jorgensen S.L."/>
            <person name="Zaremba-Niedzwiedzka K."/>
            <person name="Martijn J."/>
            <person name="Lind A.E."/>
            <person name="van Eijk R."/>
            <person name="Schleper C."/>
            <person name="Guy L."/>
            <person name="Ettema T.J."/>
        </authorList>
    </citation>
    <scope>NUCLEOTIDE SEQUENCE</scope>
</reference>
<proteinExistence type="predicted"/>
<feature type="transmembrane region" description="Helical" evidence="1">
    <location>
        <begin position="20"/>
        <end position="39"/>
    </location>
</feature>
<dbReference type="AlphaFoldDB" id="A0A0F9JWI7"/>
<dbReference type="EMBL" id="LAZR01009195">
    <property type="protein sequence ID" value="KKM74093.1"/>
    <property type="molecule type" value="Genomic_DNA"/>
</dbReference>
<name>A0A0F9JWI7_9ZZZZ</name>
<gene>
    <name evidence="2" type="ORF">LCGC14_1403830</name>
</gene>
<accession>A0A0F9JWI7</accession>
<keyword evidence="1" id="KW-1133">Transmembrane helix</keyword>
<evidence type="ECO:0000256" key="1">
    <source>
        <dbReference type="SAM" id="Phobius"/>
    </source>
</evidence>
<comment type="caution">
    <text evidence="2">The sequence shown here is derived from an EMBL/GenBank/DDBJ whole genome shotgun (WGS) entry which is preliminary data.</text>
</comment>